<proteinExistence type="evidence at transcript level"/>
<reference evidence="1" key="1">
    <citation type="submission" date="2005-05" db="EMBL/GenBank/DDBJ databases">
        <title>The salivary gland transcriptome of the stable fly, Stomoxys calcitrans.</title>
        <authorList>
            <person name="Wang X."/>
            <person name="Ribeiro J.M."/>
            <person name="Broce A.B."/>
            <person name="Kanost M.R."/>
        </authorList>
    </citation>
    <scope>NUCLEOTIDE SEQUENCE</scope>
    <source>
        <tissue evidence="1">Salivary gland</tissue>
    </source>
</reference>
<dbReference type="AlphaFoldDB" id="A5WYF6"/>
<organism evidence="1">
    <name type="scientific">Stomoxys calcitrans</name>
    <name type="common">Stable fly</name>
    <name type="synonym">Conops calcitrans</name>
    <dbReference type="NCBI Taxonomy" id="35570"/>
    <lineage>
        <taxon>Eukaryota</taxon>
        <taxon>Metazoa</taxon>
        <taxon>Ecdysozoa</taxon>
        <taxon>Arthropoda</taxon>
        <taxon>Hexapoda</taxon>
        <taxon>Insecta</taxon>
        <taxon>Pterygota</taxon>
        <taxon>Neoptera</taxon>
        <taxon>Endopterygota</taxon>
        <taxon>Diptera</taxon>
        <taxon>Brachycera</taxon>
        <taxon>Muscomorpha</taxon>
        <taxon>Muscoidea</taxon>
        <taxon>Muscidae</taxon>
        <taxon>Stomoxys</taxon>
    </lineage>
</organism>
<protein>
    <submittedName>
        <fullName evidence="1">Attacin</fullName>
    </submittedName>
</protein>
<accession>A5WYF6</accession>
<sequence length="48" mass="5277">MPVVTVPMLVFHASKASESRVRLVPTQISLNRIMATHVSMLMEEAPNG</sequence>
<feature type="non-terminal residue" evidence="1">
    <location>
        <position position="48"/>
    </location>
</feature>
<dbReference type="EMBL" id="DQ060074">
    <property type="protein sequence ID" value="AAY98018.1"/>
    <property type="molecule type" value="mRNA"/>
</dbReference>
<evidence type="ECO:0000313" key="1">
    <source>
        <dbReference type="EMBL" id="AAY98018.1"/>
    </source>
</evidence>
<name>A5WYF6_STOCA</name>